<dbReference type="AlphaFoldDB" id="A0A0L8HJS9"/>
<sequence>KRLLFDQFPTGRPFLRFKNKLKDNLKLCNIPLFSWENKASERTACPQSCHSSVQKFEQYQLQSRDQLRAKRTMETNILKAMLQEKCKEIYNS</sequence>
<protein>
    <submittedName>
        <fullName evidence="1">Uncharacterized protein</fullName>
    </submittedName>
</protein>
<reference evidence="1" key="1">
    <citation type="submission" date="2015-07" db="EMBL/GenBank/DDBJ databases">
        <title>MeaNS - Measles Nucleotide Surveillance Program.</title>
        <authorList>
            <person name="Tran T."/>
            <person name="Druce J."/>
        </authorList>
    </citation>
    <scope>NUCLEOTIDE SEQUENCE</scope>
    <source>
        <strain evidence="1">UCB-OBI-ISO-001</strain>
        <tissue evidence="1">Gonad</tissue>
    </source>
</reference>
<feature type="non-terminal residue" evidence="1">
    <location>
        <position position="1"/>
    </location>
</feature>
<gene>
    <name evidence="1" type="ORF">OCBIM_22013153mg</name>
</gene>
<evidence type="ECO:0000313" key="1">
    <source>
        <dbReference type="EMBL" id="KOF89389.1"/>
    </source>
</evidence>
<dbReference type="EMBL" id="KQ417989">
    <property type="protein sequence ID" value="KOF89389.1"/>
    <property type="molecule type" value="Genomic_DNA"/>
</dbReference>
<organism evidence="1">
    <name type="scientific">Octopus bimaculoides</name>
    <name type="common">California two-spotted octopus</name>
    <dbReference type="NCBI Taxonomy" id="37653"/>
    <lineage>
        <taxon>Eukaryota</taxon>
        <taxon>Metazoa</taxon>
        <taxon>Spiralia</taxon>
        <taxon>Lophotrochozoa</taxon>
        <taxon>Mollusca</taxon>
        <taxon>Cephalopoda</taxon>
        <taxon>Coleoidea</taxon>
        <taxon>Octopodiformes</taxon>
        <taxon>Octopoda</taxon>
        <taxon>Incirrata</taxon>
        <taxon>Octopodidae</taxon>
        <taxon>Octopus</taxon>
    </lineage>
</organism>
<name>A0A0L8HJS9_OCTBM</name>
<proteinExistence type="predicted"/>
<accession>A0A0L8HJS9</accession>